<evidence type="ECO:0000256" key="1">
    <source>
        <dbReference type="ARBA" id="ARBA00001436"/>
    </source>
</evidence>
<comment type="catalytic activity">
    <reaction evidence="1">
        <text>GTP = 3',5'-cyclic GMP + diphosphate</text>
        <dbReference type="Rhea" id="RHEA:13665"/>
        <dbReference type="ChEBI" id="CHEBI:33019"/>
        <dbReference type="ChEBI" id="CHEBI:37565"/>
        <dbReference type="ChEBI" id="CHEBI:57746"/>
        <dbReference type="EC" id="4.6.1.2"/>
    </reaction>
</comment>
<dbReference type="PROSITE" id="PS50011">
    <property type="entry name" value="PROTEIN_KINASE_DOM"/>
    <property type="match status" value="1"/>
</dbReference>
<evidence type="ECO:0000256" key="3">
    <source>
        <dbReference type="ARBA" id="ARBA00022741"/>
    </source>
</evidence>
<reference evidence="7 8" key="1">
    <citation type="journal article" date="2018" name="Gigascience">
        <title>Genomes of trombidid mites reveal novel predicted allergens and laterally-transferred genes associated with secondary metabolism.</title>
        <authorList>
            <person name="Dong X."/>
            <person name="Chaisiri K."/>
            <person name="Xia D."/>
            <person name="Armstrong S.D."/>
            <person name="Fang Y."/>
            <person name="Donnelly M.J."/>
            <person name="Kadowaki T."/>
            <person name="McGarry J.W."/>
            <person name="Darby A.C."/>
            <person name="Makepeace B.L."/>
        </authorList>
    </citation>
    <scope>NUCLEOTIDE SEQUENCE [LARGE SCALE GENOMIC DNA]</scope>
    <source>
        <strain evidence="7">UoL-WK</strain>
    </source>
</reference>
<dbReference type="InterPro" id="IPR020635">
    <property type="entry name" value="Tyr_kinase_cat_dom"/>
</dbReference>
<evidence type="ECO:0000313" key="8">
    <source>
        <dbReference type="Proteomes" id="UP000285301"/>
    </source>
</evidence>
<dbReference type="GO" id="GO:0001653">
    <property type="term" value="F:peptide receptor activity"/>
    <property type="evidence" value="ECO:0007669"/>
    <property type="project" value="TreeGrafter"/>
</dbReference>
<keyword evidence="4" id="KW-0456">Lyase</keyword>
<dbReference type="InterPro" id="IPR000719">
    <property type="entry name" value="Prot_kinase_dom"/>
</dbReference>
<dbReference type="InterPro" id="IPR001245">
    <property type="entry name" value="Ser-Thr/Tyr_kinase_cat_dom"/>
</dbReference>
<evidence type="ECO:0000313" key="7">
    <source>
        <dbReference type="EMBL" id="RWS07263.1"/>
    </source>
</evidence>
<dbReference type="AlphaFoldDB" id="A0A3S3RWY1"/>
<evidence type="ECO:0000259" key="6">
    <source>
        <dbReference type="PROSITE" id="PS50011"/>
    </source>
</evidence>
<evidence type="ECO:0000256" key="5">
    <source>
        <dbReference type="ARBA" id="ARBA00023293"/>
    </source>
</evidence>
<dbReference type="GO" id="GO:0007168">
    <property type="term" value="P:receptor guanylyl cyclase signaling pathway"/>
    <property type="evidence" value="ECO:0007669"/>
    <property type="project" value="TreeGrafter"/>
</dbReference>
<keyword evidence="8" id="KW-1185">Reference proteome</keyword>
<organism evidence="7 8">
    <name type="scientific">Dinothrombium tinctorium</name>
    <dbReference type="NCBI Taxonomy" id="1965070"/>
    <lineage>
        <taxon>Eukaryota</taxon>
        <taxon>Metazoa</taxon>
        <taxon>Ecdysozoa</taxon>
        <taxon>Arthropoda</taxon>
        <taxon>Chelicerata</taxon>
        <taxon>Arachnida</taxon>
        <taxon>Acari</taxon>
        <taxon>Acariformes</taxon>
        <taxon>Trombidiformes</taxon>
        <taxon>Prostigmata</taxon>
        <taxon>Anystina</taxon>
        <taxon>Parasitengona</taxon>
        <taxon>Trombidioidea</taxon>
        <taxon>Trombidiidae</taxon>
        <taxon>Dinothrombium</taxon>
    </lineage>
</organism>
<evidence type="ECO:0000256" key="2">
    <source>
        <dbReference type="ARBA" id="ARBA00012202"/>
    </source>
</evidence>
<proteinExistence type="predicted"/>
<gene>
    <name evidence="7" type="ORF">B4U79_18220</name>
</gene>
<feature type="domain" description="Protein kinase" evidence="6">
    <location>
        <begin position="1"/>
        <end position="174"/>
    </location>
</feature>
<dbReference type="GO" id="GO:0005886">
    <property type="term" value="C:plasma membrane"/>
    <property type="evidence" value="ECO:0007669"/>
    <property type="project" value="TreeGrafter"/>
</dbReference>
<name>A0A3S3RWY1_9ACAR</name>
<dbReference type="GO" id="GO:0004016">
    <property type="term" value="F:adenylate cyclase activity"/>
    <property type="evidence" value="ECO:0007669"/>
    <property type="project" value="TreeGrafter"/>
</dbReference>
<dbReference type="InterPro" id="IPR050401">
    <property type="entry name" value="Cyclic_nucleotide_synthase"/>
</dbReference>
<dbReference type="SUPFAM" id="SSF56112">
    <property type="entry name" value="Protein kinase-like (PK-like)"/>
    <property type="match status" value="1"/>
</dbReference>
<dbReference type="STRING" id="1965070.A0A3S3RWY1"/>
<dbReference type="GO" id="GO:0004713">
    <property type="term" value="F:protein tyrosine kinase activity"/>
    <property type="evidence" value="ECO:0007669"/>
    <property type="project" value="InterPro"/>
</dbReference>
<dbReference type="Gene3D" id="1.10.510.10">
    <property type="entry name" value="Transferase(Phosphotransferase) domain 1"/>
    <property type="match status" value="1"/>
</dbReference>
<keyword evidence="3" id="KW-0547">Nucleotide-binding</keyword>
<dbReference type="GO" id="GO:0004383">
    <property type="term" value="F:guanylate cyclase activity"/>
    <property type="evidence" value="ECO:0007669"/>
    <property type="project" value="UniProtKB-EC"/>
</dbReference>
<dbReference type="Proteomes" id="UP000285301">
    <property type="component" value="Unassembled WGS sequence"/>
</dbReference>
<comment type="caution">
    <text evidence="7">The sequence shown here is derived from an EMBL/GenBank/DDBJ whole genome shotgun (WGS) entry which is preliminary data.</text>
</comment>
<dbReference type="GO" id="GO:0005524">
    <property type="term" value="F:ATP binding"/>
    <property type="evidence" value="ECO:0007669"/>
    <property type="project" value="InterPro"/>
</dbReference>
<accession>A0A3S3RWY1</accession>
<dbReference type="InterPro" id="IPR011009">
    <property type="entry name" value="Kinase-like_dom_sf"/>
</dbReference>
<protein>
    <recommendedName>
        <fullName evidence="2">guanylate cyclase</fullName>
        <ecNumber evidence="2">4.6.1.2</ecNumber>
    </recommendedName>
</protein>
<keyword evidence="5" id="KW-0141">cGMP biosynthesis</keyword>
<dbReference type="Pfam" id="PF07714">
    <property type="entry name" value="PK_Tyr_Ser-Thr"/>
    <property type="match status" value="1"/>
</dbReference>
<dbReference type="OrthoDB" id="6337215at2759"/>
<evidence type="ECO:0000256" key="4">
    <source>
        <dbReference type="ARBA" id="ARBA00023239"/>
    </source>
</evidence>
<dbReference type="PANTHER" id="PTHR11920">
    <property type="entry name" value="GUANYLYL CYCLASE"/>
    <property type="match status" value="1"/>
</dbReference>
<sequence length="180" mass="21121">MELSFKMLMLFDIVKGMCFIQKTLIKIHGNLNSHNCIVDNHFHVKLTNFGLGDLLHLQKFNMCVESEENLLWFAPELLRSYCYASLQTITAASDVYSFAIIMSELINDHRPFATQRNQSISISELIERLKNPSPLVRPVINDKIDCELIELVEHCWREEPKLRPNFEEINEKFIHLTKKW</sequence>
<dbReference type="EMBL" id="NCKU01003574">
    <property type="protein sequence ID" value="RWS07263.1"/>
    <property type="molecule type" value="Genomic_DNA"/>
</dbReference>
<dbReference type="PANTHER" id="PTHR11920:SF501">
    <property type="entry name" value="GUANYLATE CYCLASE 32E"/>
    <property type="match status" value="1"/>
</dbReference>
<dbReference type="SMART" id="SM00219">
    <property type="entry name" value="TyrKc"/>
    <property type="match status" value="1"/>
</dbReference>
<dbReference type="EC" id="4.6.1.2" evidence="2"/>